<dbReference type="PROSITE" id="PS50084">
    <property type="entry name" value="KH_TYPE_1"/>
    <property type="match status" value="1"/>
</dbReference>
<gene>
    <name evidence="6" type="ORF">TEOVI_000163900</name>
</gene>
<protein>
    <recommendedName>
        <fullName evidence="5">Smr domain-containing protein</fullName>
    </recommendedName>
</protein>
<proteinExistence type="predicted"/>
<keyword evidence="2" id="KW-0548">Nucleotidyltransferase</keyword>
<evidence type="ECO:0000256" key="3">
    <source>
        <dbReference type="ARBA" id="ARBA00022884"/>
    </source>
</evidence>
<dbReference type="InterPro" id="IPR036612">
    <property type="entry name" value="KH_dom_type_1_sf"/>
</dbReference>
<reference evidence="6" key="1">
    <citation type="submission" date="2016-09" db="EMBL/GenBank/DDBJ databases">
        <authorList>
            <person name="Hebert L."/>
            <person name="Moumen B."/>
        </authorList>
    </citation>
    <scope>NUCLEOTIDE SEQUENCE [LARGE SCALE GENOMIC DNA]</scope>
    <source>
        <strain evidence="6">OVI</strain>
    </source>
</reference>
<evidence type="ECO:0000256" key="2">
    <source>
        <dbReference type="ARBA" id="ARBA00022695"/>
    </source>
</evidence>
<feature type="domain" description="Smr" evidence="5">
    <location>
        <begin position="169"/>
        <end position="249"/>
    </location>
</feature>
<evidence type="ECO:0000256" key="4">
    <source>
        <dbReference type="PROSITE-ProRule" id="PRU00117"/>
    </source>
</evidence>
<organism evidence="6 7">
    <name type="scientific">Trypanosoma equiperdum</name>
    <dbReference type="NCBI Taxonomy" id="5694"/>
    <lineage>
        <taxon>Eukaryota</taxon>
        <taxon>Discoba</taxon>
        <taxon>Euglenozoa</taxon>
        <taxon>Kinetoplastea</taxon>
        <taxon>Metakinetoplastina</taxon>
        <taxon>Trypanosomatida</taxon>
        <taxon>Trypanosomatidae</taxon>
        <taxon>Trypanosoma</taxon>
    </lineage>
</organism>
<dbReference type="SMART" id="SM00322">
    <property type="entry name" value="KH"/>
    <property type="match status" value="1"/>
</dbReference>
<dbReference type="InterPro" id="IPR004088">
    <property type="entry name" value="KH_dom_type_1"/>
</dbReference>
<dbReference type="Gene3D" id="3.30.1370.110">
    <property type="match status" value="1"/>
</dbReference>
<dbReference type="PANTHER" id="PTHR47417:SF1">
    <property type="entry name" value="SMR DOMAIN-CONTAINING PROTEIN YPL199C"/>
    <property type="match status" value="1"/>
</dbReference>
<evidence type="ECO:0000313" key="6">
    <source>
        <dbReference type="EMBL" id="SCU70070.1"/>
    </source>
</evidence>
<dbReference type="SMR" id="A0A1G4ID14"/>
<dbReference type="SUPFAM" id="SSF54791">
    <property type="entry name" value="Eukaryotic type KH-domain (KH-domain type I)"/>
    <property type="match status" value="1"/>
</dbReference>
<dbReference type="Pfam" id="PF01713">
    <property type="entry name" value="Smr"/>
    <property type="match status" value="1"/>
</dbReference>
<evidence type="ECO:0000256" key="1">
    <source>
        <dbReference type="ARBA" id="ARBA00022679"/>
    </source>
</evidence>
<dbReference type="Gene3D" id="3.30.1370.10">
    <property type="entry name" value="K Homology domain, type 1"/>
    <property type="match status" value="1"/>
</dbReference>
<dbReference type="PANTHER" id="PTHR47417">
    <property type="entry name" value="SMR DOMAIN-CONTAINING PROTEIN YPL199C"/>
    <property type="match status" value="1"/>
</dbReference>
<keyword evidence="3 4" id="KW-0694">RNA-binding</keyword>
<dbReference type="InterPro" id="IPR002625">
    <property type="entry name" value="Smr_dom"/>
</dbReference>
<dbReference type="GO" id="GO:0003723">
    <property type="term" value="F:RNA binding"/>
    <property type="evidence" value="ECO:0007669"/>
    <property type="project" value="UniProtKB-UniRule"/>
</dbReference>
<dbReference type="FunFam" id="3.30.1370.10:FF:000001">
    <property type="entry name" value="Polyribonucleotide nucleotidyltransferase"/>
    <property type="match status" value="1"/>
</dbReference>
<dbReference type="InterPro" id="IPR004087">
    <property type="entry name" value="KH_dom"/>
</dbReference>
<evidence type="ECO:0000259" key="5">
    <source>
        <dbReference type="PROSITE" id="PS50828"/>
    </source>
</evidence>
<dbReference type="RefSeq" id="XP_067080944.1">
    <property type="nucleotide sequence ID" value="XM_067224843.1"/>
</dbReference>
<dbReference type="InterPro" id="IPR036063">
    <property type="entry name" value="Smr_dom_sf"/>
</dbReference>
<dbReference type="GeneID" id="92375579"/>
<dbReference type="SMART" id="SM01162">
    <property type="entry name" value="DUF1771"/>
    <property type="match status" value="1"/>
</dbReference>
<sequence>MHVTGCREGGEGGANGEMNPLQEVIEAPPEFIGHVIGEGGSTIKSLQCETGATITISDGCRVCITADNKEKLSDATSRVRDIINAAINPDYEGPEGSRLRKDAAAWATKRAELLDEVTRLRGEGKKHEVSLTLEEAKKAGEQMRLKNQEAANAIARHNNENKGKGKDYFDMHGLRVEEAVNMLKSRVERLREASVGEVAEMQIITGAGRHSGPEGAKLKKAVADFLRESNIEFVEVSTAELRAKIVGICRPVKETKVKKATCNCF</sequence>
<dbReference type="SUPFAM" id="SSF160443">
    <property type="entry name" value="SMR domain-like"/>
    <property type="match status" value="1"/>
</dbReference>
<dbReference type="AlphaFoldDB" id="A0A1G4ID14"/>
<dbReference type="EMBL" id="CZPT02001356">
    <property type="protein sequence ID" value="SCU70070.1"/>
    <property type="molecule type" value="Genomic_DNA"/>
</dbReference>
<dbReference type="SMART" id="SM00463">
    <property type="entry name" value="SMR"/>
    <property type="match status" value="1"/>
</dbReference>
<comment type="caution">
    <text evidence="6">The sequence shown here is derived from an EMBL/GenBank/DDBJ whole genome shotgun (WGS) entry which is preliminary data.</text>
</comment>
<dbReference type="GO" id="GO:0016779">
    <property type="term" value="F:nucleotidyltransferase activity"/>
    <property type="evidence" value="ECO:0007669"/>
    <property type="project" value="UniProtKB-KW"/>
</dbReference>
<dbReference type="CDD" id="cd02393">
    <property type="entry name" value="KH-I_PNPase"/>
    <property type="match status" value="1"/>
</dbReference>
<dbReference type="InterPro" id="IPR053020">
    <property type="entry name" value="Smr_domain_protein"/>
</dbReference>
<dbReference type="InterPro" id="IPR013899">
    <property type="entry name" value="DUF1771"/>
</dbReference>
<dbReference type="Pfam" id="PF00013">
    <property type="entry name" value="KH_1"/>
    <property type="match status" value="1"/>
</dbReference>
<name>A0A1G4ID14_TRYEQ</name>
<dbReference type="PROSITE" id="PS50828">
    <property type="entry name" value="SMR"/>
    <property type="match status" value="1"/>
</dbReference>
<dbReference type="Proteomes" id="UP000195570">
    <property type="component" value="Unassembled WGS sequence"/>
</dbReference>
<keyword evidence="1" id="KW-0808">Transferase</keyword>
<evidence type="ECO:0000313" key="7">
    <source>
        <dbReference type="Proteomes" id="UP000195570"/>
    </source>
</evidence>
<keyword evidence="7" id="KW-1185">Reference proteome</keyword>
<accession>A0A1G4ID14</accession>
<dbReference type="Pfam" id="PF08590">
    <property type="entry name" value="DUF1771"/>
    <property type="match status" value="1"/>
</dbReference>
<dbReference type="VEuPathDB" id="TriTrypDB:TEOVI_000163900"/>